<evidence type="ECO:0000256" key="2">
    <source>
        <dbReference type="SAM" id="Phobius"/>
    </source>
</evidence>
<dbReference type="EMBL" id="BLAG01000007">
    <property type="protein sequence ID" value="GES30104.1"/>
    <property type="molecule type" value="Genomic_DNA"/>
</dbReference>
<gene>
    <name evidence="3" type="ORF">San01_25910</name>
</gene>
<keyword evidence="2" id="KW-0472">Membrane</keyword>
<accession>A0A5J4LBW1</accession>
<sequence>MNLTLRRAPDRPPGAASACHDDAMSRSSADRSRRSLRQAVPRLLPARSVFGFLVLLALLGTLAYAAGAAVGPVAPDLHPAGGTRTGDDAPAHDGDMGGMHGMGAGTPRPVREGAPR</sequence>
<protein>
    <submittedName>
        <fullName evidence="3">Uncharacterized protein</fullName>
    </submittedName>
</protein>
<feature type="compositionally biased region" description="Basic and acidic residues" evidence="1">
    <location>
        <begin position="19"/>
        <end position="33"/>
    </location>
</feature>
<proteinExistence type="predicted"/>
<evidence type="ECO:0000313" key="3">
    <source>
        <dbReference type="EMBL" id="GES30104.1"/>
    </source>
</evidence>
<evidence type="ECO:0000313" key="4">
    <source>
        <dbReference type="Proteomes" id="UP000325598"/>
    </source>
</evidence>
<feature type="region of interest" description="Disordered" evidence="1">
    <location>
        <begin position="1"/>
        <end position="33"/>
    </location>
</feature>
<keyword evidence="2" id="KW-1133">Transmembrane helix</keyword>
<dbReference type="Proteomes" id="UP000325598">
    <property type="component" value="Unassembled WGS sequence"/>
</dbReference>
<keyword evidence="4" id="KW-1185">Reference proteome</keyword>
<name>A0A5J4LBW1_9ACTN</name>
<reference evidence="3 4" key="1">
    <citation type="submission" date="2019-10" db="EMBL/GenBank/DDBJ databases">
        <title>Whole genome shotgun sequence of Streptomyces angustmyceticus NBRC 3934.</title>
        <authorList>
            <person name="Hosoyama A."/>
            <person name="Ichikawa N."/>
            <person name="Kimura A."/>
            <person name="Kitahashi Y."/>
            <person name="Komaki H."/>
            <person name="Uohara A."/>
        </authorList>
    </citation>
    <scope>NUCLEOTIDE SEQUENCE [LARGE SCALE GENOMIC DNA]</scope>
    <source>
        <strain evidence="3 4">NBRC 3934</strain>
    </source>
</reference>
<evidence type="ECO:0000256" key="1">
    <source>
        <dbReference type="SAM" id="MobiDB-lite"/>
    </source>
</evidence>
<comment type="caution">
    <text evidence="3">The sequence shown here is derived from an EMBL/GenBank/DDBJ whole genome shotgun (WGS) entry which is preliminary data.</text>
</comment>
<dbReference type="AlphaFoldDB" id="A0A5J4LBW1"/>
<feature type="compositionally biased region" description="Basic and acidic residues" evidence="1">
    <location>
        <begin position="85"/>
        <end position="95"/>
    </location>
</feature>
<feature type="region of interest" description="Disordered" evidence="1">
    <location>
        <begin position="73"/>
        <end position="116"/>
    </location>
</feature>
<feature type="transmembrane region" description="Helical" evidence="2">
    <location>
        <begin position="43"/>
        <end position="66"/>
    </location>
</feature>
<keyword evidence="2" id="KW-0812">Transmembrane</keyword>
<organism evidence="3 4">
    <name type="scientific">Streptomyces angustmyceticus</name>
    <dbReference type="NCBI Taxonomy" id="285578"/>
    <lineage>
        <taxon>Bacteria</taxon>
        <taxon>Bacillati</taxon>
        <taxon>Actinomycetota</taxon>
        <taxon>Actinomycetes</taxon>
        <taxon>Kitasatosporales</taxon>
        <taxon>Streptomycetaceae</taxon>
        <taxon>Streptomyces</taxon>
    </lineage>
</organism>